<dbReference type="SUPFAM" id="SSF57783">
    <property type="entry name" value="Zinc beta-ribbon"/>
    <property type="match status" value="1"/>
</dbReference>
<evidence type="ECO:0000256" key="8">
    <source>
        <dbReference type="PIRNR" id="PIRNR005586"/>
    </source>
</evidence>
<dbReference type="Proteomes" id="UP000237000">
    <property type="component" value="Unassembled WGS sequence"/>
</dbReference>
<dbReference type="InterPro" id="IPR029401">
    <property type="entry name" value="Nudix_N"/>
</dbReference>
<feature type="binding site" evidence="9">
    <location>
        <position position="7"/>
    </location>
    <ligand>
        <name>Zn(2+)</name>
        <dbReference type="ChEBI" id="CHEBI:29105"/>
        <label>1</label>
    </ligand>
</feature>
<evidence type="ECO:0000256" key="1">
    <source>
        <dbReference type="ARBA" id="ARBA00004123"/>
    </source>
</evidence>
<feature type="zinc finger region" description="C4-type" evidence="10">
    <location>
        <begin position="4"/>
        <end position="29"/>
    </location>
</feature>
<dbReference type="OrthoDB" id="282152at2759"/>
<comment type="caution">
    <text evidence="13">The sequence shown here is derived from an EMBL/GenBank/DDBJ whole genome shotgun (WGS) entry which is preliminary data.</text>
</comment>
<dbReference type="Gene3D" id="2.20.25.10">
    <property type="match status" value="1"/>
</dbReference>
<dbReference type="GO" id="GO:0006386">
    <property type="term" value="P:termination of RNA polymerase III transcription"/>
    <property type="evidence" value="ECO:0007669"/>
    <property type="project" value="TreeGrafter"/>
</dbReference>
<dbReference type="Pfam" id="PF14803">
    <property type="entry name" value="Zn_ribbon_Nudix"/>
    <property type="match status" value="1"/>
</dbReference>
<dbReference type="PROSITE" id="PS51133">
    <property type="entry name" value="ZF_TFIIS_2"/>
    <property type="match status" value="1"/>
</dbReference>
<dbReference type="InterPro" id="IPR001529">
    <property type="entry name" value="Zn_ribbon_RPB9"/>
</dbReference>
<organism evidence="13 14">
    <name type="scientific">Trema orientale</name>
    <name type="common">Charcoal tree</name>
    <name type="synonym">Celtis orientalis</name>
    <dbReference type="NCBI Taxonomy" id="63057"/>
    <lineage>
        <taxon>Eukaryota</taxon>
        <taxon>Viridiplantae</taxon>
        <taxon>Streptophyta</taxon>
        <taxon>Embryophyta</taxon>
        <taxon>Tracheophyta</taxon>
        <taxon>Spermatophyta</taxon>
        <taxon>Magnoliopsida</taxon>
        <taxon>eudicotyledons</taxon>
        <taxon>Gunneridae</taxon>
        <taxon>Pentapetalae</taxon>
        <taxon>rosids</taxon>
        <taxon>fabids</taxon>
        <taxon>Rosales</taxon>
        <taxon>Cannabaceae</taxon>
        <taxon>Trema</taxon>
    </lineage>
</organism>
<dbReference type="GO" id="GO:0003899">
    <property type="term" value="F:DNA-directed RNA polymerase activity"/>
    <property type="evidence" value="ECO:0007669"/>
    <property type="project" value="InterPro"/>
</dbReference>
<evidence type="ECO:0000256" key="3">
    <source>
        <dbReference type="ARBA" id="ARBA00022723"/>
    </source>
</evidence>
<feature type="binding site" evidence="9">
    <location>
        <position position="104"/>
    </location>
    <ligand>
        <name>Zn(2+)</name>
        <dbReference type="ChEBI" id="CHEBI:29105"/>
        <label>2</label>
    </ligand>
</feature>
<dbReference type="InterPro" id="IPR012164">
    <property type="entry name" value="Rpa12/Rpb9/Rpc10/TFS"/>
</dbReference>
<feature type="binding site" evidence="9">
    <location>
        <position position="4"/>
    </location>
    <ligand>
        <name>Zn(2+)</name>
        <dbReference type="ChEBI" id="CHEBI:29105"/>
        <label>1</label>
    </ligand>
</feature>
<keyword evidence="7 8" id="KW-0539">Nucleus</keyword>
<dbReference type="FunCoup" id="A0A2P5AR48">
    <property type="interactions" value="2512"/>
</dbReference>
<keyword evidence="4 10" id="KW-0863">Zinc-finger</keyword>
<comment type="similarity">
    <text evidence="8 11">Belongs to the archaeal rpoM/eukaryotic RPA12/RPB9/RPC11 RNA polymerase family.</text>
</comment>
<proteinExistence type="inferred from homology"/>
<dbReference type="PIRSF" id="PIRSF005586">
    <property type="entry name" value="RNApol_RpoM"/>
    <property type="match status" value="1"/>
</dbReference>
<dbReference type="EMBL" id="JXTC01000732">
    <property type="protein sequence ID" value="PON39028.1"/>
    <property type="molecule type" value="Genomic_DNA"/>
</dbReference>
<dbReference type="STRING" id="63057.A0A2P5AR48"/>
<dbReference type="Gene3D" id="2.20.70.10">
    <property type="match status" value="1"/>
</dbReference>
<dbReference type="AlphaFoldDB" id="A0A2P5AR48"/>
<dbReference type="InParanoid" id="A0A2P5AR48"/>
<feature type="binding site" evidence="9">
    <location>
        <position position="74"/>
    </location>
    <ligand>
        <name>Zn(2+)</name>
        <dbReference type="ChEBI" id="CHEBI:29105"/>
        <label>2</label>
    </ligand>
</feature>
<evidence type="ECO:0000256" key="10">
    <source>
        <dbReference type="PIRSR" id="PIRSR005586-2"/>
    </source>
</evidence>
<evidence type="ECO:0000313" key="13">
    <source>
        <dbReference type="EMBL" id="PON39028.1"/>
    </source>
</evidence>
<name>A0A2P5AR48_TREOI</name>
<dbReference type="PANTHER" id="PTHR11239">
    <property type="entry name" value="DNA-DIRECTED RNA POLYMERASE"/>
    <property type="match status" value="1"/>
</dbReference>
<gene>
    <name evidence="13" type="ORF">TorRG33x02_343760</name>
</gene>
<evidence type="ECO:0000256" key="4">
    <source>
        <dbReference type="ARBA" id="ARBA00022771"/>
    </source>
</evidence>
<dbReference type="SMART" id="SM00661">
    <property type="entry name" value="RPOL9"/>
    <property type="match status" value="1"/>
</dbReference>
<keyword evidence="14" id="KW-1185">Reference proteome</keyword>
<evidence type="ECO:0000256" key="2">
    <source>
        <dbReference type="ARBA" id="ARBA00022478"/>
    </source>
</evidence>
<dbReference type="InterPro" id="IPR019761">
    <property type="entry name" value="DNA-dir_RNA_pol-M_15_CS"/>
</dbReference>
<feature type="binding site" evidence="9">
    <location>
        <position position="26"/>
    </location>
    <ligand>
        <name>Zn(2+)</name>
        <dbReference type="ChEBI" id="CHEBI:29105"/>
        <label>1</label>
    </ligand>
</feature>
<dbReference type="GO" id="GO:0003676">
    <property type="term" value="F:nucleic acid binding"/>
    <property type="evidence" value="ECO:0007669"/>
    <property type="project" value="InterPro"/>
</dbReference>
<evidence type="ECO:0000313" key="14">
    <source>
        <dbReference type="Proteomes" id="UP000237000"/>
    </source>
</evidence>
<evidence type="ECO:0000256" key="7">
    <source>
        <dbReference type="ARBA" id="ARBA00023242"/>
    </source>
</evidence>
<reference evidence="14" key="1">
    <citation type="submission" date="2016-06" db="EMBL/GenBank/DDBJ databases">
        <title>Parallel loss of symbiosis genes in relatives of nitrogen-fixing non-legume Parasponia.</title>
        <authorList>
            <person name="Van Velzen R."/>
            <person name="Holmer R."/>
            <person name="Bu F."/>
            <person name="Rutten L."/>
            <person name="Van Zeijl A."/>
            <person name="Liu W."/>
            <person name="Santuari L."/>
            <person name="Cao Q."/>
            <person name="Sharma T."/>
            <person name="Shen D."/>
            <person name="Roswanjaya Y."/>
            <person name="Wardhani T."/>
            <person name="Kalhor M.S."/>
            <person name="Jansen J."/>
            <person name="Van den Hoogen J."/>
            <person name="Gungor B."/>
            <person name="Hartog M."/>
            <person name="Hontelez J."/>
            <person name="Verver J."/>
            <person name="Yang W.-C."/>
            <person name="Schijlen E."/>
            <person name="Repin R."/>
            <person name="Schilthuizen M."/>
            <person name="Schranz E."/>
            <person name="Heidstra R."/>
            <person name="Miyata K."/>
            <person name="Fedorova E."/>
            <person name="Kohlen W."/>
            <person name="Bisseling T."/>
            <person name="Smit S."/>
            <person name="Geurts R."/>
        </authorList>
    </citation>
    <scope>NUCLEOTIDE SEQUENCE [LARGE SCALE GENOMIC DNA]</scope>
    <source>
        <strain evidence="14">cv. RG33-2</strain>
    </source>
</reference>
<dbReference type="PROSITE" id="PS01030">
    <property type="entry name" value="RNA_POL_M_15KD"/>
    <property type="match status" value="1"/>
</dbReference>
<dbReference type="GO" id="GO:0005666">
    <property type="term" value="C:RNA polymerase III complex"/>
    <property type="evidence" value="ECO:0007669"/>
    <property type="project" value="TreeGrafter"/>
</dbReference>
<dbReference type="GO" id="GO:0008270">
    <property type="term" value="F:zinc ion binding"/>
    <property type="evidence" value="ECO:0007669"/>
    <property type="project" value="UniProtKB-KW"/>
</dbReference>
<keyword evidence="5 9" id="KW-0862">Zinc</keyword>
<accession>A0A2P5AR48</accession>
<dbReference type="PANTHER" id="PTHR11239:SF12">
    <property type="entry name" value="DNA-DIRECTED RNA POLYMERASE III SUBUNIT RPC10"/>
    <property type="match status" value="1"/>
</dbReference>
<evidence type="ECO:0000256" key="9">
    <source>
        <dbReference type="PIRSR" id="PIRSR005586-1"/>
    </source>
</evidence>
<evidence type="ECO:0000256" key="5">
    <source>
        <dbReference type="ARBA" id="ARBA00022833"/>
    </source>
</evidence>
<feature type="binding site" evidence="9">
    <location>
        <position position="71"/>
    </location>
    <ligand>
        <name>Zn(2+)</name>
        <dbReference type="ChEBI" id="CHEBI:29105"/>
        <label>2</label>
    </ligand>
</feature>
<feature type="domain" description="TFIIS-type" evidence="12">
    <location>
        <begin position="67"/>
        <end position="109"/>
    </location>
</feature>
<evidence type="ECO:0000256" key="6">
    <source>
        <dbReference type="ARBA" id="ARBA00023163"/>
    </source>
</evidence>
<protein>
    <recommendedName>
        <fullName evidence="8">DNA-directed RNA polymerase subunit</fullName>
    </recommendedName>
</protein>
<dbReference type="Pfam" id="PF01096">
    <property type="entry name" value="Zn_ribbon_TFIIS"/>
    <property type="match status" value="1"/>
</dbReference>
<feature type="binding site" evidence="9">
    <location>
        <position position="99"/>
    </location>
    <ligand>
        <name>Zn(2+)</name>
        <dbReference type="ChEBI" id="CHEBI:29105"/>
        <label>2</label>
    </ligand>
</feature>
<keyword evidence="3 9" id="KW-0479">Metal-binding</keyword>
<sequence length="110" mass="12734">MEFCPTCGNMLQFELPHMGRAARFFCPTCPYVCYLENRVKIKRKQHLVKKEIEPIFSQDDLKNAPKTEVTCPKCGHGMAAYKTMQTRSADEPETILYACLGDNCRHTWRD</sequence>
<dbReference type="InterPro" id="IPR001222">
    <property type="entry name" value="Znf_TFIIS"/>
</dbReference>
<dbReference type="PROSITE" id="PS00466">
    <property type="entry name" value="ZF_TFIIS_1"/>
    <property type="match status" value="1"/>
</dbReference>
<dbReference type="InterPro" id="IPR034014">
    <property type="entry name" value="Zn_ribbon_RPC11_C"/>
</dbReference>
<evidence type="ECO:0000259" key="12">
    <source>
        <dbReference type="PROSITE" id="PS51133"/>
    </source>
</evidence>
<evidence type="ECO:0000256" key="11">
    <source>
        <dbReference type="RuleBase" id="RU003474"/>
    </source>
</evidence>
<comment type="subcellular location">
    <subcellularLocation>
        <location evidence="1 8">Nucleus</location>
    </subcellularLocation>
</comment>
<feature type="binding site" evidence="9">
    <location>
        <position position="29"/>
    </location>
    <ligand>
        <name>Zn(2+)</name>
        <dbReference type="ChEBI" id="CHEBI:29105"/>
        <label>1</label>
    </ligand>
</feature>
<dbReference type="CDD" id="cd10509">
    <property type="entry name" value="Zn-ribbon_RPC11"/>
    <property type="match status" value="1"/>
</dbReference>
<keyword evidence="2 8" id="KW-0240">DNA-directed RNA polymerase</keyword>
<comment type="function">
    <text evidence="8">DNA-dependent RNA polymerase catalyzes the transcription of DNA into RNA using the four ribonucleoside triphosphates as substrates.</text>
</comment>
<keyword evidence="6 8" id="KW-0804">Transcription</keyword>
<dbReference type="SMART" id="SM00440">
    <property type="entry name" value="ZnF_C2C2"/>
    <property type="match status" value="1"/>
</dbReference>